<dbReference type="EMBL" id="JANCMU010000001">
    <property type="protein sequence ID" value="MDG4944996.1"/>
    <property type="molecule type" value="Genomic_DNA"/>
</dbReference>
<organism evidence="6 7">
    <name type="scientific">Profundicola chukchiensis</name>
    <dbReference type="NCBI Taxonomy" id="2961959"/>
    <lineage>
        <taxon>Bacteria</taxon>
        <taxon>Pseudomonadati</taxon>
        <taxon>Bacteroidota</taxon>
        <taxon>Flavobacteriia</taxon>
        <taxon>Flavobacteriales</taxon>
        <taxon>Weeksellaceae</taxon>
        <taxon>Profundicola</taxon>
    </lineage>
</organism>
<sequence>MRKKSILLSVLASASMWTYAQTTHINFDQDKDFRKAKYLYLTETYKAAQDKFEKVLDNQDVPRHTEEASEFYASLVALINNERGAEERFLAFQDNYPKSIYVREGSWELGSFYLRNGDYDKAYQYLRMGNLNDLPERKRMEYQFKLGYVSVMKGNKREGLRQLEPLTRSGKYQDEASYYVGHIYYADKDFDKAFTFFDELRNRNPKYETKVLPYMVQIEFNNEQYDQAIADGQTLLNQNRDKFIQSEVSKIVGESYFKLKKYDEAIPYLEAYTGEKTNADYYQLGYAYYQKNDYPTAISLFNKITGEKNPLAQTAYYQLGNAYLQSEMQREALTAFKSASEMDFNKEVQEDAAYNYAKLSYEIGNPFVGTPQVLQAFTEKYPRSKYNTEINEYLVDAFISSGNYKNALDVLAKVKSKTSHQSAAEQQAAFLYGTELMKEGKVAQAEPYFAMAAASNSKVEFKARALFWQGEANYRQDKFDRALTNFKAFKTLGHKVPETKELEYQLGYTYLKLRQYKNSADAFETYIATNPPGEFKADAKLRLADAYIGSKETSKALGLYQEIADQKSNLSDEAAFNSAVVLGILGQNDEKIVALENFIRDYQTSKYFENARLELAEAYLRKGDNTKAMNQLDALIRHGKAEMVARAKLRKGLVYYNEEKNSQALGEFKSVAEDYPRTQLALQAVDNAKRIYIEENNLSEFERWANSLGYYAIDQSELENLAYQSAKKTFDDKKYHDAIAQLKSFLSKYPKSAYANAAHYSLGESYYLTENYSAAQESLLFVAGSNNEFQEDALLRLSQIYIQEKQETEALLALENLNKITSNPAYKTFTEIHLMRLYSAKGQHSKAVDMANMVLANAKNETAVLQEAELTLARSLFNSNKKNQAREAYAKLEKAASSAVKAEALYYKAWFLNKDKKYSDSNEVVFGLASRYSEQQYWGSKALVVMADNYYNLKDIYQANATLDAVIENYQDYPDVIEEATSLKKKIKR</sequence>
<dbReference type="Proteomes" id="UP001152599">
    <property type="component" value="Unassembled WGS sequence"/>
</dbReference>
<dbReference type="Pfam" id="PF13432">
    <property type="entry name" value="TPR_16"/>
    <property type="match status" value="4"/>
</dbReference>
<feature type="domain" description="Ancillary SecYEG translocon subunit/Cell division coordinator CpoB TPR" evidence="5">
    <location>
        <begin position="584"/>
        <end position="672"/>
    </location>
</feature>
<dbReference type="AlphaFoldDB" id="A0A9X4MZ37"/>
<evidence type="ECO:0000313" key="6">
    <source>
        <dbReference type="EMBL" id="MDG4944996.1"/>
    </source>
</evidence>
<dbReference type="Pfam" id="PF13174">
    <property type="entry name" value="TPR_6"/>
    <property type="match status" value="1"/>
</dbReference>
<evidence type="ECO:0000256" key="1">
    <source>
        <dbReference type="ARBA" id="ARBA00022737"/>
    </source>
</evidence>
<feature type="domain" description="Ancillary SecYEG translocon subunit/Cell division coordinator CpoB TPR" evidence="5">
    <location>
        <begin position="710"/>
        <end position="816"/>
    </location>
</feature>
<keyword evidence="2 3" id="KW-0802">TPR repeat</keyword>
<feature type="chain" id="PRO_5040973913" evidence="4">
    <location>
        <begin position="21"/>
        <end position="989"/>
    </location>
</feature>
<dbReference type="InterPro" id="IPR011990">
    <property type="entry name" value="TPR-like_helical_dom_sf"/>
</dbReference>
<keyword evidence="1" id="KW-0677">Repeat</keyword>
<evidence type="ECO:0000256" key="3">
    <source>
        <dbReference type="PROSITE-ProRule" id="PRU00339"/>
    </source>
</evidence>
<reference evidence="6" key="1">
    <citation type="submission" date="2022-07" db="EMBL/GenBank/DDBJ databases">
        <title>Description and genome-wide analysis of Profundicola chukchiensis gen. nov., sp. nov., marine bacteria isolated from bottom sediments of the Chukchi Sea.</title>
        <authorList>
            <person name="Romanenko L."/>
            <person name="Otstavnykh N."/>
            <person name="Kurilenko V."/>
            <person name="Eremeev V."/>
            <person name="Velansky P."/>
            <person name="Mikhailov V."/>
            <person name="Isaeva M."/>
        </authorList>
    </citation>
    <scope>NUCLEOTIDE SEQUENCE</scope>
    <source>
        <strain evidence="6">KMM 9713</strain>
    </source>
</reference>
<accession>A0A9X4MZ37</accession>
<dbReference type="PANTHER" id="PTHR45586">
    <property type="entry name" value="TPR REPEAT-CONTAINING PROTEIN PA4667"/>
    <property type="match status" value="1"/>
</dbReference>
<gene>
    <name evidence="6" type="ORF">NMK71_01080</name>
</gene>
<name>A0A9X4MZ37_9FLAO</name>
<protein>
    <submittedName>
        <fullName evidence="6">Tetratricopeptide repeat protein</fullName>
    </submittedName>
</protein>
<dbReference type="PANTHER" id="PTHR45586:SF1">
    <property type="entry name" value="LIPOPOLYSACCHARIDE ASSEMBLY PROTEIN B"/>
    <property type="match status" value="1"/>
</dbReference>
<feature type="repeat" description="TPR" evidence="3">
    <location>
        <begin position="500"/>
        <end position="533"/>
    </location>
</feature>
<comment type="caution">
    <text evidence="6">The sequence shown here is derived from an EMBL/GenBank/DDBJ whole genome shotgun (WGS) entry which is preliminary data.</text>
</comment>
<feature type="signal peptide" evidence="4">
    <location>
        <begin position="1"/>
        <end position="20"/>
    </location>
</feature>
<feature type="repeat" description="TPR" evidence="3">
    <location>
        <begin position="313"/>
        <end position="346"/>
    </location>
</feature>
<dbReference type="InterPro" id="IPR051012">
    <property type="entry name" value="CellSynth/LPSAsmb/PSIAsmb"/>
</dbReference>
<dbReference type="InterPro" id="IPR018704">
    <property type="entry name" value="SecYEG/CpoB_TPR"/>
</dbReference>
<proteinExistence type="predicted"/>
<feature type="repeat" description="TPR" evidence="3">
    <location>
        <begin position="174"/>
        <end position="207"/>
    </location>
</feature>
<evidence type="ECO:0000256" key="2">
    <source>
        <dbReference type="ARBA" id="ARBA00022803"/>
    </source>
</evidence>
<evidence type="ECO:0000313" key="7">
    <source>
        <dbReference type="Proteomes" id="UP001152599"/>
    </source>
</evidence>
<dbReference type="InterPro" id="IPR019734">
    <property type="entry name" value="TPR_rpt"/>
</dbReference>
<keyword evidence="7" id="KW-1185">Reference proteome</keyword>
<evidence type="ECO:0000256" key="4">
    <source>
        <dbReference type="SAM" id="SignalP"/>
    </source>
</evidence>
<dbReference type="SMART" id="SM00028">
    <property type="entry name" value="TPR"/>
    <property type="match status" value="8"/>
</dbReference>
<dbReference type="Pfam" id="PF09976">
    <property type="entry name" value="TPR_21"/>
    <property type="match status" value="2"/>
</dbReference>
<dbReference type="RefSeq" id="WP_304419745.1">
    <property type="nucleotide sequence ID" value="NZ_JANCMU010000001.1"/>
</dbReference>
<evidence type="ECO:0000259" key="5">
    <source>
        <dbReference type="Pfam" id="PF09976"/>
    </source>
</evidence>
<dbReference type="Gene3D" id="1.25.40.10">
    <property type="entry name" value="Tetratricopeptide repeat domain"/>
    <property type="match status" value="8"/>
</dbReference>
<dbReference type="SUPFAM" id="SSF48452">
    <property type="entry name" value="TPR-like"/>
    <property type="match status" value="2"/>
</dbReference>
<keyword evidence="4" id="KW-0732">Signal</keyword>
<dbReference type="PROSITE" id="PS50005">
    <property type="entry name" value="TPR"/>
    <property type="match status" value="3"/>
</dbReference>